<dbReference type="EMBL" id="CAJHNH020001779">
    <property type="protein sequence ID" value="CAG5124417.1"/>
    <property type="molecule type" value="Genomic_DNA"/>
</dbReference>
<dbReference type="AlphaFoldDB" id="A0A8S3Z4J2"/>
<evidence type="ECO:0000313" key="1">
    <source>
        <dbReference type="EMBL" id="CAG5124417.1"/>
    </source>
</evidence>
<dbReference type="Proteomes" id="UP000678393">
    <property type="component" value="Unassembled WGS sequence"/>
</dbReference>
<feature type="non-terminal residue" evidence="1">
    <location>
        <position position="331"/>
    </location>
</feature>
<evidence type="ECO:0000313" key="2">
    <source>
        <dbReference type="Proteomes" id="UP000678393"/>
    </source>
</evidence>
<dbReference type="OrthoDB" id="29742at2759"/>
<organism evidence="1 2">
    <name type="scientific">Candidula unifasciata</name>
    <dbReference type="NCBI Taxonomy" id="100452"/>
    <lineage>
        <taxon>Eukaryota</taxon>
        <taxon>Metazoa</taxon>
        <taxon>Spiralia</taxon>
        <taxon>Lophotrochozoa</taxon>
        <taxon>Mollusca</taxon>
        <taxon>Gastropoda</taxon>
        <taxon>Heterobranchia</taxon>
        <taxon>Euthyneura</taxon>
        <taxon>Panpulmonata</taxon>
        <taxon>Eupulmonata</taxon>
        <taxon>Stylommatophora</taxon>
        <taxon>Helicina</taxon>
        <taxon>Helicoidea</taxon>
        <taxon>Geomitridae</taxon>
        <taxon>Candidula</taxon>
    </lineage>
</organism>
<proteinExistence type="predicted"/>
<feature type="non-terminal residue" evidence="1">
    <location>
        <position position="1"/>
    </location>
</feature>
<accession>A0A8S3Z4J2</accession>
<name>A0A8S3Z4J2_9EUPU</name>
<sequence>MNTIIRSQKDVCQLLTKTQSFSGKYIENGVHRIEYLADMRNEIENLTMRIKTAVDVAVVSASKSEDVWWQLAVTCRDWSVAMSCVMCELDLISSKMELVGKEKFRGLQSQAAKRSSQVVNILEEETDSVLELVDCVTVGDNTVKSRSGELVAELHAALSDLLAIAKLPAPTAGTSLEELFNSLNLRLAISKWVEKATAVQDMVRSNCYEYFGLTHQLLLRVQEILNDDLQEAAKKKERNKLSCVFLERSQHMKQLVLRAIQPSPDLPRRVVVRSTLDTLSELTTQIEGVLRVSAKMSDADVNCLSQHWAARMKKLVFNMQKMDGVEASVLL</sequence>
<gene>
    <name evidence="1" type="ORF">CUNI_LOCUS9975</name>
</gene>
<reference evidence="1" key="1">
    <citation type="submission" date="2021-04" db="EMBL/GenBank/DDBJ databases">
        <authorList>
            <consortium name="Molecular Ecology Group"/>
        </authorList>
    </citation>
    <scope>NUCLEOTIDE SEQUENCE</scope>
</reference>
<protein>
    <submittedName>
        <fullName evidence="1">Uncharacterized protein</fullName>
    </submittedName>
</protein>
<comment type="caution">
    <text evidence="1">The sequence shown here is derived from an EMBL/GenBank/DDBJ whole genome shotgun (WGS) entry which is preliminary data.</text>
</comment>
<keyword evidence="2" id="KW-1185">Reference proteome</keyword>